<dbReference type="InterPro" id="IPR018973">
    <property type="entry name" value="MZB"/>
</dbReference>
<organism evidence="5 6">
    <name type="scientific">Sporotomaculum syntrophicum</name>
    <dbReference type="NCBI Taxonomy" id="182264"/>
    <lineage>
        <taxon>Bacteria</taxon>
        <taxon>Bacillati</taxon>
        <taxon>Bacillota</taxon>
        <taxon>Clostridia</taxon>
        <taxon>Eubacteriales</taxon>
        <taxon>Desulfallaceae</taxon>
        <taxon>Sporotomaculum</taxon>
    </lineage>
</organism>
<dbReference type="EMBL" id="LSRS01000008">
    <property type="protein sequence ID" value="KAF1083901.1"/>
    <property type="molecule type" value="Genomic_DNA"/>
</dbReference>
<dbReference type="InterPro" id="IPR011545">
    <property type="entry name" value="DEAD/DEAH_box_helicase_dom"/>
</dbReference>
<dbReference type="GO" id="GO:0006289">
    <property type="term" value="P:nucleotide-excision repair"/>
    <property type="evidence" value="ECO:0007669"/>
    <property type="project" value="TreeGrafter"/>
</dbReference>
<dbReference type="Pfam" id="PF00271">
    <property type="entry name" value="Helicase_C"/>
    <property type="match status" value="1"/>
</dbReference>
<keyword evidence="6" id="KW-1185">Reference proteome</keyword>
<dbReference type="PANTHER" id="PTHR47957">
    <property type="entry name" value="ATP-DEPENDENT HELICASE HRQ1"/>
    <property type="match status" value="1"/>
</dbReference>
<dbReference type="PANTHER" id="PTHR47957:SF3">
    <property type="entry name" value="ATP-DEPENDENT HELICASE HRQ1"/>
    <property type="match status" value="1"/>
</dbReference>
<dbReference type="Proteomes" id="UP000798488">
    <property type="component" value="Unassembled WGS sequence"/>
</dbReference>
<dbReference type="Pfam" id="PF00270">
    <property type="entry name" value="DEAD"/>
    <property type="match status" value="1"/>
</dbReference>
<evidence type="ECO:0000256" key="2">
    <source>
        <dbReference type="ARBA" id="ARBA00022840"/>
    </source>
</evidence>
<keyword evidence="2" id="KW-0067">ATP-binding</keyword>
<feature type="domain" description="Helicase C-terminal" evidence="4">
    <location>
        <begin position="276"/>
        <end position="430"/>
    </location>
</feature>
<evidence type="ECO:0000259" key="4">
    <source>
        <dbReference type="PROSITE" id="PS51194"/>
    </source>
</evidence>
<feature type="domain" description="Helicase ATP-binding" evidence="3">
    <location>
        <begin position="54"/>
        <end position="237"/>
    </location>
</feature>
<reference evidence="5" key="1">
    <citation type="submission" date="2016-02" db="EMBL/GenBank/DDBJ databases">
        <title>Draft Genome Sequence of Sporotomaculum syntrophicum Strain FB, a Syntrophic Benzoate Degrader.</title>
        <authorList>
            <person name="Nobu M.K."/>
            <person name="Narihiro T."/>
            <person name="Qiu Y.-L."/>
            <person name="Ohashi A."/>
            <person name="Liu W.-T."/>
            <person name="Yuji S."/>
        </authorList>
    </citation>
    <scope>NUCLEOTIDE SEQUENCE</scope>
    <source>
        <strain evidence="5">FB</strain>
    </source>
</reference>
<dbReference type="GO" id="GO:0005524">
    <property type="term" value="F:ATP binding"/>
    <property type="evidence" value="ECO:0007669"/>
    <property type="project" value="UniProtKB-KW"/>
</dbReference>
<dbReference type="SMART" id="SM00490">
    <property type="entry name" value="HELICc"/>
    <property type="match status" value="1"/>
</dbReference>
<dbReference type="SMART" id="SM00487">
    <property type="entry name" value="DEXDc"/>
    <property type="match status" value="1"/>
</dbReference>
<dbReference type="CDD" id="cd18797">
    <property type="entry name" value="SF2_C_Hrq"/>
    <property type="match status" value="1"/>
</dbReference>
<dbReference type="Pfam" id="PF09369">
    <property type="entry name" value="MZB"/>
    <property type="match status" value="1"/>
</dbReference>
<keyword evidence="5" id="KW-0347">Helicase</keyword>
<sequence>MYKLLDQRGIKSVHVIPPKKAQYAPFPPGIAGAVVNSLAGQGIGQLYAHQAEAIAKVLAGRHVIITTGTSSGKSLVYTIPICSALINQPQSRALYITPTKALGQNQLKAMQELAAAIDWPRERPVIATCDGDTPSNQRRMIIQGARVLLTTPDFMHACLLPRHFDWPEFWTGLKYIVIDEAHVLKGVLGCHCLQVIRRLRRICNFYGSRPVFILCTATIANPGEFAAGLVGLDFAVVTAETSEAGEKTVVFYEPPTYQTNDGQTKRRLTHFEAARAVGRYVEAGRRTIMFGRSRRIVESAYRVIRQDFPGVAGAITPYKGTYVPQMRREIEHRLFTGSLKGVITTNALELGINVGELDTCILAGFAGSISSTWQQAGRVGRKGQQSLIVLMANEDPLDLYMVRHPQYFFGQPFEKAVVSEKMQFLVDHLPLAAKELPLSKEDTAYWDRDTYYTAVKLLLKHGCLRPLTDRPRTYGANGQPEFFSLRGESDTYHTISPRGYLLEEYNYDDVIRDAYPGAILPVFNRVYMVENINYNTKSIQLRDLPDDYKNFITRPNIDSQISVEKVERTFRAGNVVVYSGMLNIHKSLVSYNLIHVGDTHKENQKPVELKQKLKPINFPTVGLWLELDLQNLEQEVKYGAAHALKHLLHIIIPLQVMCERNDLGASLQVHGDRAQIYIYDNYAGGVGLAESVVEDVKTVLERCYELVTGCKCLNGCPSCIIIPQCLQANEKLDKDGAIELLAGLLGKDINRKKSGLSIFKDRLFRKSSSRADIRMEARALETELKEYEKVFAFVGANWPAVADLIQHEYPARLIKYEITILAVHYLMHAQTGRPVPERLLKQAINRFCGWSDMYRLSLQGLKEKSYLICSAERLTLFPGVQNKLDEAMSKLQLGKK</sequence>
<dbReference type="GO" id="GO:0003676">
    <property type="term" value="F:nucleic acid binding"/>
    <property type="evidence" value="ECO:0007669"/>
    <property type="project" value="InterPro"/>
</dbReference>
<proteinExistence type="predicted"/>
<dbReference type="PROSITE" id="PS51194">
    <property type="entry name" value="HELICASE_CTER"/>
    <property type="match status" value="1"/>
</dbReference>
<dbReference type="AlphaFoldDB" id="A0A9D2WNA4"/>
<dbReference type="RefSeq" id="WP_161823094.1">
    <property type="nucleotide sequence ID" value="NZ_LSRS01000008.1"/>
</dbReference>
<keyword evidence="1" id="KW-0547">Nucleotide-binding</keyword>
<dbReference type="InterPro" id="IPR014001">
    <property type="entry name" value="Helicase_ATP-bd"/>
</dbReference>
<dbReference type="InterPro" id="IPR001650">
    <property type="entry name" value="Helicase_C-like"/>
</dbReference>
<dbReference type="CDD" id="cd17923">
    <property type="entry name" value="DEXHc_Hrq1-like"/>
    <property type="match status" value="1"/>
</dbReference>
<accession>A0A9D2WNA4</accession>
<dbReference type="GO" id="GO:0043138">
    <property type="term" value="F:3'-5' DNA helicase activity"/>
    <property type="evidence" value="ECO:0007669"/>
    <property type="project" value="TreeGrafter"/>
</dbReference>
<dbReference type="InterPro" id="IPR027417">
    <property type="entry name" value="P-loop_NTPase"/>
</dbReference>
<name>A0A9D2WNA4_9FIRM</name>
<dbReference type="OrthoDB" id="9774462at2"/>
<evidence type="ECO:0000256" key="1">
    <source>
        <dbReference type="ARBA" id="ARBA00022741"/>
    </source>
</evidence>
<comment type="caution">
    <text evidence="5">The sequence shown here is derived from an EMBL/GenBank/DDBJ whole genome shotgun (WGS) entry which is preliminary data.</text>
</comment>
<evidence type="ECO:0000259" key="3">
    <source>
        <dbReference type="PROSITE" id="PS51192"/>
    </source>
</evidence>
<dbReference type="Gene3D" id="3.40.50.300">
    <property type="entry name" value="P-loop containing nucleotide triphosphate hydrolases"/>
    <property type="match status" value="2"/>
</dbReference>
<protein>
    <submittedName>
        <fullName evidence="5">Ski2-like helicase</fullName>
    </submittedName>
</protein>
<keyword evidence="5" id="KW-0378">Hydrolase</keyword>
<evidence type="ECO:0000313" key="5">
    <source>
        <dbReference type="EMBL" id="KAF1083901.1"/>
    </source>
</evidence>
<dbReference type="SUPFAM" id="SSF52540">
    <property type="entry name" value="P-loop containing nucleoside triphosphate hydrolases"/>
    <property type="match status" value="1"/>
</dbReference>
<evidence type="ECO:0000313" key="6">
    <source>
        <dbReference type="Proteomes" id="UP000798488"/>
    </source>
</evidence>
<dbReference type="GO" id="GO:0036297">
    <property type="term" value="P:interstrand cross-link repair"/>
    <property type="evidence" value="ECO:0007669"/>
    <property type="project" value="TreeGrafter"/>
</dbReference>
<gene>
    <name evidence="5" type="ORF">SPSYN_02813</name>
</gene>
<dbReference type="PROSITE" id="PS51192">
    <property type="entry name" value="HELICASE_ATP_BIND_1"/>
    <property type="match status" value="1"/>
</dbReference>